<gene>
    <name evidence="1" type="ORF">ACFSQ6_03285</name>
</gene>
<evidence type="ECO:0000313" key="2">
    <source>
        <dbReference type="Proteomes" id="UP001597418"/>
    </source>
</evidence>
<sequence length="76" mass="8534">MILEHKKGKRVDCLSSNEFSTGEEAKQFFLVAKGHLLDINNWNEVAVLPSSVFQLADSNGAPLEREAKVIWSKLTF</sequence>
<organism evidence="1 2">
    <name type="scientific">Sphingobacterium populi</name>
    <dbReference type="NCBI Taxonomy" id="1812824"/>
    <lineage>
        <taxon>Bacteria</taxon>
        <taxon>Pseudomonadati</taxon>
        <taxon>Bacteroidota</taxon>
        <taxon>Sphingobacteriia</taxon>
        <taxon>Sphingobacteriales</taxon>
        <taxon>Sphingobacteriaceae</taxon>
        <taxon>Sphingobacterium</taxon>
    </lineage>
</organism>
<dbReference type="Proteomes" id="UP001597418">
    <property type="component" value="Unassembled WGS sequence"/>
</dbReference>
<keyword evidence="2" id="KW-1185">Reference proteome</keyword>
<comment type="caution">
    <text evidence="1">The sequence shown here is derived from an EMBL/GenBank/DDBJ whole genome shotgun (WGS) entry which is preliminary data.</text>
</comment>
<proteinExistence type="predicted"/>
<dbReference type="RefSeq" id="WP_066754095.1">
    <property type="nucleotide sequence ID" value="NZ_JBHUMB010000005.1"/>
</dbReference>
<reference evidence="2" key="1">
    <citation type="journal article" date="2019" name="Int. J. Syst. Evol. Microbiol.">
        <title>The Global Catalogue of Microorganisms (GCM) 10K type strain sequencing project: providing services to taxonomists for standard genome sequencing and annotation.</title>
        <authorList>
            <consortium name="The Broad Institute Genomics Platform"/>
            <consortium name="The Broad Institute Genome Sequencing Center for Infectious Disease"/>
            <person name="Wu L."/>
            <person name="Ma J."/>
        </authorList>
    </citation>
    <scope>NUCLEOTIDE SEQUENCE [LARGE SCALE GENOMIC DNA]</scope>
    <source>
        <strain evidence="2">KCTC 42247</strain>
    </source>
</reference>
<dbReference type="EMBL" id="JBHUMB010000005">
    <property type="protein sequence ID" value="MFD2742409.1"/>
    <property type="molecule type" value="Genomic_DNA"/>
</dbReference>
<name>A0ABW5U9B9_9SPHI</name>
<accession>A0ABW5U9B9</accession>
<evidence type="ECO:0000313" key="1">
    <source>
        <dbReference type="EMBL" id="MFD2742409.1"/>
    </source>
</evidence>
<protein>
    <submittedName>
        <fullName evidence="1">Uncharacterized protein</fullName>
    </submittedName>
</protein>